<evidence type="ECO:0000256" key="13">
    <source>
        <dbReference type="ARBA" id="ARBA00023180"/>
    </source>
</evidence>
<keyword evidence="6 18" id="KW-0812">Transmembrane</keyword>
<dbReference type="Gene3D" id="1.10.10.60">
    <property type="entry name" value="Homeodomain-like"/>
    <property type="match status" value="1"/>
</dbReference>
<keyword evidence="5" id="KW-0808">Transferase</keyword>
<keyword evidence="14 16" id="KW-0009">Actin-binding</keyword>
<dbReference type="SUPFAM" id="SSF109715">
    <property type="entry name" value="DEK C-terminal domain"/>
    <property type="match status" value="1"/>
</dbReference>
<feature type="transmembrane region" description="Helical" evidence="18">
    <location>
        <begin position="1654"/>
        <end position="1673"/>
    </location>
</feature>
<evidence type="ECO:0000256" key="15">
    <source>
        <dbReference type="ARBA" id="ARBA00048014"/>
    </source>
</evidence>
<comment type="similarity">
    <text evidence="16">Belongs to the TRAFAC class myosin-kinesin ATPase superfamily. Myosin family.</text>
</comment>
<reference evidence="21" key="1">
    <citation type="journal article" date="2020" name="Nat. Commun.">
        <title>Large-scale genome sequencing of mycorrhizal fungi provides insights into the early evolution of symbiotic traits.</title>
        <authorList>
            <person name="Miyauchi S."/>
            <person name="Kiss E."/>
            <person name="Kuo A."/>
            <person name="Drula E."/>
            <person name="Kohler A."/>
            <person name="Sanchez-Garcia M."/>
            <person name="Morin E."/>
            <person name="Andreopoulos B."/>
            <person name="Barry K.W."/>
            <person name="Bonito G."/>
            <person name="Buee M."/>
            <person name="Carver A."/>
            <person name="Chen C."/>
            <person name="Cichocki N."/>
            <person name="Clum A."/>
            <person name="Culley D."/>
            <person name="Crous P.W."/>
            <person name="Fauchery L."/>
            <person name="Girlanda M."/>
            <person name="Hayes R.D."/>
            <person name="Keri Z."/>
            <person name="LaButti K."/>
            <person name="Lipzen A."/>
            <person name="Lombard V."/>
            <person name="Magnuson J."/>
            <person name="Maillard F."/>
            <person name="Murat C."/>
            <person name="Nolan M."/>
            <person name="Ohm R.A."/>
            <person name="Pangilinan J."/>
            <person name="Pereira M.F."/>
            <person name="Perotto S."/>
            <person name="Peter M."/>
            <person name="Pfister S."/>
            <person name="Riley R."/>
            <person name="Sitrit Y."/>
            <person name="Stielow J.B."/>
            <person name="Szollosi G."/>
            <person name="Zifcakova L."/>
            <person name="Stursova M."/>
            <person name="Spatafora J.W."/>
            <person name="Tedersoo L."/>
            <person name="Vaario L.M."/>
            <person name="Yamada A."/>
            <person name="Yan M."/>
            <person name="Wang P."/>
            <person name="Xu J."/>
            <person name="Bruns T."/>
            <person name="Baldrian P."/>
            <person name="Vilgalys R."/>
            <person name="Dunand C."/>
            <person name="Henrissat B."/>
            <person name="Grigoriev I.V."/>
            <person name="Hibbett D."/>
            <person name="Nagy L.G."/>
            <person name="Martin F.M."/>
        </authorList>
    </citation>
    <scope>NUCLEOTIDE SEQUENCE</scope>
    <source>
        <strain evidence="21">UP504</strain>
    </source>
</reference>
<dbReference type="Gene3D" id="1.10.10.820">
    <property type="match status" value="1"/>
</dbReference>
<evidence type="ECO:0000256" key="1">
    <source>
        <dbReference type="ARBA" id="ARBA00004651"/>
    </source>
</evidence>
<dbReference type="SUPFAM" id="SSF52540">
    <property type="entry name" value="P-loop containing nucleoside triphosphate hydrolases"/>
    <property type="match status" value="1"/>
</dbReference>
<evidence type="ECO:0000313" key="22">
    <source>
        <dbReference type="Proteomes" id="UP000886523"/>
    </source>
</evidence>
<dbReference type="CDD" id="cd04190">
    <property type="entry name" value="Chitin_synth_C"/>
    <property type="match status" value="1"/>
</dbReference>
<keyword evidence="22" id="KW-1185">Reference proteome</keyword>
<sequence length="1998" mass="221876">MTPTSALAVNDLTQLVTDDGSGRIVYPAEESILDVLQQRFRAEQMSTWIRDSTLVSFNPFRALDNSSDAAKRAYEDSYRLTSLDDASPPLQPHVYELAVRVYLMMRRRLESQSVIFRGITGSGKSHNARLFSAQVLRLSSHSRKDIKLADQIRAFESILESFGHAKTATNPSASRYTRHTELHFNDKGRIIAAQVLASALDKSRLVRLSHDERSYHVFYQLLAGALPEERDAWGLDDASDYALLASSGCYRLPGGPFSDDSVNMDDLRASMKTLGFKPKHISSIFSLLVTVLLIGNITFFDYGTKEITYESARVANSVILERVCGLLGVEPEDLERTLTNKTNYVRKELHTVVLASPAAAVQRDRLVQDLYSILFAFIVETANHRIAPSLSESTPPCTQIILFDEPGFQSRSSTGSLSLTGSAPLVSAHGHNKFEEFMINFQNEIVHSYITRRTFDDSSEYNARMIADGISLPVVNTMDNAACLELLRGGIAGHDRLPGGVLDVIGKAASAYRQGKLSEQRDEELLRELTNKFGLHASFVRPTQSAPSTTTLFGINHYAGNCTYDISGFVERNADLLDSAFVSLLRSSTDPFVSKLVSGPSLAAETHHNDPNMVVQAQVSSRPLRQATPVISPLGVIRPSQESSLDPRMVYPITAQTNSTMANYIHSFDHTHIWDVACIRPNDSASPNSFDKRRVKAQLRALLLADSVARRSIEYSAYYDFDAFCDRYAYSDTVGQDPLDRITAVLQDYGLVEGPEYVIGHRSVWLSFPAFRALEDPLRTAEKERRKIARGLGGGDETESVLDGDDISVIGDIGSSSQWKPSTQPGHGGAGESTDNLLRPTNGANHYNTPNSPGYDTGGLPTPTFRSTGGPFADPEPSLAWGSEWEKSGMDTPRSEGSHLPTPLLNPSSKGGVKDGTTLEEVASSSPRRWWVRFVWLCTWWMPNFCLTRIGRMKRPDIRMAWREKVTICMMIFGLCGIILFYIIVFGRLLCPGQNLVWSEAELGGHSTATNFWVAVAGEVYDITPFWRGDHSNVAAVPVTQTDMLTLAGSEITHYFPVPLVTGCSGFVTDASLALQPENFSIEVPNAVHYSGQQTSLTGALTSEAWYPSVFLPAMKQYRKGTLVYTRGTIAKQANNGRNWAYWHNEIFDLSDYIYTLQRMNQASNYQFLDTQVSNLFKQQPGQDVSKQMDTIFANYTSTTRDQTYACLKNNFYYGRVDFRDSPRCKVNNYILLSFSGVLCATILAKFLAALQLGSKRNPEMLDKFVICQVPCYTEGEESLRRTIDSLAALRYDDKRKLIFLICDGNIIGSGNDRTTPRIALDILGVDPALDPEPLLFHSVGEGSKQLNYGKVYSGLYEFEGHVVPYLVVVKVGKPTERSRPGNRGKRDSQILLLQYLNRVHFDTPMNPLELEIYHQMRNVIGIDPAFYEYILMVDADTSVTPDSLNRLVACTADDAQIIALCGETKLDNEEGSWWTMIQVYEYYISHHLSKAFESLFGSVTCLPGCFSLYRIRTSDKGRPLIISNRVIDDYSENIVDTLHKKNLLSLGEDRYLTTIMMTHFPTFKMKFTPDATAHTVAPDRFGVLLSQRRRWINSTIHNLVELVFLPELCGFCLFSMRFFVFLDLISTIILPATAVYLVYLIVEVATKQTAVPIIALVMIAATYGLQVVIFLLKREFMLIGWLIIYLLSYPVYSFFLPLYSFWCMDDFSWGNTRVVVGEGNKRRVVIDDDEKYDDSMIPLKRFSEYEAEAWETRSHVSDARSGGGKAQSQARSGPVRRSPSPLSYQPSQGDFYRDTNLTYNNSSNPNARLPQTQSARAMSTSQHGAPQISLPFMNAGGFGIGSQAGSEYGGQYPYPSSQATGLLPGYAGSMYAVGGPVAPRNTIMTNLNMFSSGQSMQGGPDSNPGFSAFGVQRPMSSFTALGTAASPFASGPSQNPDPGNDELLAVLRTYLGTQDLMTVTKKTTREAVAAHFPNADLSSKKEFLNSSIDQILSTVPS</sequence>
<dbReference type="InterPro" id="IPR029044">
    <property type="entry name" value="Nucleotide-diphossugar_trans"/>
</dbReference>
<feature type="region of interest" description="Disordered" evidence="17">
    <location>
        <begin position="1755"/>
        <end position="1827"/>
    </location>
</feature>
<evidence type="ECO:0000256" key="12">
    <source>
        <dbReference type="ARBA" id="ARBA00023175"/>
    </source>
</evidence>
<dbReference type="SUPFAM" id="SSF53448">
    <property type="entry name" value="Nucleotide-diphospho-sugar transferases"/>
    <property type="match status" value="1"/>
</dbReference>
<comment type="subcellular location">
    <subcellularLocation>
        <location evidence="1">Cell membrane</location>
        <topology evidence="1">Multi-pass membrane protein</topology>
    </subcellularLocation>
</comment>
<evidence type="ECO:0000256" key="14">
    <source>
        <dbReference type="ARBA" id="ARBA00023203"/>
    </source>
</evidence>
<organism evidence="21 22">
    <name type="scientific">Hydnum rufescens UP504</name>
    <dbReference type="NCBI Taxonomy" id="1448309"/>
    <lineage>
        <taxon>Eukaryota</taxon>
        <taxon>Fungi</taxon>
        <taxon>Dikarya</taxon>
        <taxon>Basidiomycota</taxon>
        <taxon>Agaricomycotina</taxon>
        <taxon>Agaricomycetes</taxon>
        <taxon>Cantharellales</taxon>
        <taxon>Hydnaceae</taxon>
        <taxon>Hydnum</taxon>
    </lineage>
</organism>
<keyword evidence="8 16" id="KW-0067">ATP-binding</keyword>
<dbReference type="Gene3D" id="1.20.58.530">
    <property type="match status" value="1"/>
</dbReference>
<proteinExistence type="inferred from homology"/>
<evidence type="ECO:0000313" key="21">
    <source>
        <dbReference type="EMBL" id="KAF9516770.1"/>
    </source>
</evidence>
<evidence type="ECO:0000256" key="7">
    <source>
        <dbReference type="ARBA" id="ARBA00022741"/>
    </source>
</evidence>
<evidence type="ECO:0000256" key="18">
    <source>
        <dbReference type="SAM" id="Phobius"/>
    </source>
</evidence>
<evidence type="ECO:0000256" key="11">
    <source>
        <dbReference type="ARBA" id="ARBA00023136"/>
    </source>
</evidence>
<dbReference type="Proteomes" id="UP000886523">
    <property type="component" value="Unassembled WGS sequence"/>
</dbReference>
<name>A0A9P6B399_9AGAM</name>
<dbReference type="PROSITE" id="PS51456">
    <property type="entry name" value="MYOSIN_MOTOR"/>
    <property type="match status" value="1"/>
</dbReference>
<dbReference type="InterPro" id="IPR001609">
    <property type="entry name" value="Myosin_head_motor_dom-like"/>
</dbReference>
<feature type="binding site" evidence="16">
    <location>
        <begin position="118"/>
        <end position="125"/>
    </location>
    <ligand>
        <name>ATP</name>
        <dbReference type="ChEBI" id="CHEBI:30616"/>
    </ligand>
</feature>
<dbReference type="EC" id="2.4.1.16" evidence="2"/>
<keyword evidence="12 16" id="KW-0505">Motor protein</keyword>
<protein>
    <recommendedName>
        <fullName evidence="2">chitin synthase</fullName>
        <ecNumber evidence="2">2.4.1.16</ecNumber>
    </recommendedName>
</protein>
<dbReference type="Pfam" id="PF00173">
    <property type="entry name" value="Cyt-b5"/>
    <property type="match status" value="1"/>
</dbReference>
<dbReference type="Pfam" id="PF00063">
    <property type="entry name" value="Myosin_head"/>
    <property type="match status" value="1"/>
</dbReference>
<feature type="transmembrane region" description="Helical" evidence="18">
    <location>
        <begin position="1680"/>
        <end position="1703"/>
    </location>
</feature>
<dbReference type="InterPro" id="IPR014876">
    <property type="entry name" value="DEK_C"/>
</dbReference>
<evidence type="ECO:0000259" key="20">
    <source>
        <dbReference type="PROSITE" id="PS51998"/>
    </source>
</evidence>
<dbReference type="CDD" id="cd14879">
    <property type="entry name" value="MYSc_Myo17"/>
    <property type="match status" value="1"/>
</dbReference>
<feature type="transmembrane region" description="Helical" evidence="18">
    <location>
        <begin position="968"/>
        <end position="990"/>
    </location>
</feature>
<dbReference type="SMART" id="SM00242">
    <property type="entry name" value="MYSc"/>
    <property type="match status" value="1"/>
</dbReference>
<dbReference type="InterPro" id="IPR027417">
    <property type="entry name" value="P-loop_NTPase"/>
</dbReference>
<dbReference type="InterPro" id="IPR001199">
    <property type="entry name" value="Cyt_B5-like_heme/steroid-bd"/>
</dbReference>
<dbReference type="InterPro" id="IPR036037">
    <property type="entry name" value="MYSc_Myo17"/>
</dbReference>
<evidence type="ECO:0000256" key="8">
    <source>
        <dbReference type="ARBA" id="ARBA00022840"/>
    </source>
</evidence>
<dbReference type="GO" id="GO:0003774">
    <property type="term" value="F:cytoskeletal motor activity"/>
    <property type="evidence" value="ECO:0007669"/>
    <property type="project" value="UniProtKB-UniRule"/>
</dbReference>
<dbReference type="GO" id="GO:0005886">
    <property type="term" value="C:plasma membrane"/>
    <property type="evidence" value="ECO:0007669"/>
    <property type="project" value="UniProtKB-SubCell"/>
</dbReference>
<evidence type="ECO:0000256" key="10">
    <source>
        <dbReference type="ARBA" id="ARBA00023123"/>
    </source>
</evidence>
<dbReference type="Pfam" id="PF08766">
    <property type="entry name" value="DEK_C"/>
    <property type="match status" value="1"/>
</dbReference>
<dbReference type="InterPro" id="IPR036400">
    <property type="entry name" value="Cyt_B5-like_heme/steroid_sf"/>
</dbReference>
<evidence type="ECO:0000256" key="4">
    <source>
        <dbReference type="ARBA" id="ARBA00022676"/>
    </source>
</evidence>
<keyword evidence="3" id="KW-1003">Cell membrane</keyword>
<feature type="compositionally biased region" description="Polar residues" evidence="17">
    <location>
        <begin position="842"/>
        <end position="854"/>
    </location>
</feature>
<comment type="caution">
    <text evidence="21">The sequence shown here is derived from an EMBL/GenBank/DDBJ whole genome shotgun (WGS) entry which is preliminary data.</text>
</comment>
<dbReference type="GO" id="GO:0031505">
    <property type="term" value="P:fungal-type cell wall organization"/>
    <property type="evidence" value="ECO:0007669"/>
    <property type="project" value="TreeGrafter"/>
</dbReference>
<evidence type="ECO:0000256" key="16">
    <source>
        <dbReference type="PROSITE-ProRule" id="PRU00782"/>
    </source>
</evidence>
<feature type="compositionally biased region" description="Basic and acidic residues" evidence="17">
    <location>
        <begin position="884"/>
        <end position="897"/>
    </location>
</feature>
<dbReference type="Gene3D" id="1.20.120.720">
    <property type="entry name" value="Myosin VI head, motor domain, U50 subdomain"/>
    <property type="match status" value="1"/>
</dbReference>
<dbReference type="GO" id="GO:0016459">
    <property type="term" value="C:myosin complex"/>
    <property type="evidence" value="ECO:0007669"/>
    <property type="project" value="UniProtKB-KW"/>
</dbReference>
<keyword evidence="10 16" id="KW-0518">Myosin</keyword>
<feature type="region of interest" description="Actin-binding" evidence="16">
    <location>
        <begin position="661"/>
        <end position="683"/>
    </location>
</feature>
<dbReference type="OrthoDB" id="370884at2759"/>
<evidence type="ECO:0000256" key="9">
    <source>
        <dbReference type="ARBA" id="ARBA00022989"/>
    </source>
</evidence>
<dbReference type="PANTHER" id="PTHR22914:SF13">
    <property type="entry name" value="CHITIN SYNTHASE"/>
    <property type="match status" value="1"/>
</dbReference>
<keyword evidence="4" id="KW-0328">Glycosyltransferase</keyword>
<evidence type="ECO:0000256" key="6">
    <source>
        <dbReference type="ARBA" id="ARBA00022692"/>
    </source>
</evidence>
<gene>
    <name evidence="21" type="ORF">BS47DRAFT_1340399</name>
</gene>
<accession>A0A9P6B399</accession>
<dbReference type="InterPro" id="IPR036961">
    <property type="entry name" value="Kinesin_motor_dom_sf"/>
</dbReference>
<feature type="compositionally biased region" description="Polar residues" evidence="17">
    <location>
        <begin position="1796"/>
        <end position="1825"/>
    </location>
</feature>
<evidence type="ECO:0000256" key="17">
    <source>
        <dbReference type="SAM" id="MobiDB-lite"/>
    </source>
</evidence>
<evidence type="ECO:0000256" key="2">
    <source>
        <dbReference type="ARBA" id="ARBA00012543"/>
    </source>
</evidence>
<evidence type="ECO:0000259" key="19">
    <source>
        <dbReference type="PROSITE" id="PS51456"/>
    </source>
</evidence>
<dbReference type="InterPro" id="IPR004835">
    <property type="entry name" value="Chitin_synth"/>
</dbReference>
<comment type="catalytic activity">
    <reaction evidence="15">
        <text>[(1-&gt;4)-N-acetyl-beta-D-glucosaminyl](n) + UDP-N-acetyl-alpha-D-glucosamine = [(1-&gt;4)-N-acetyl-beta-D-glucosaminyl](n+1) + UDP + H(+)</text>
        <dbReference type="Rhea" id="RHEA:16637"/>
        <dbReference type="Rhea" id="RHEA-COMP:9593"/>
        <dbReference type="Rhea" id="RHEA-COMP:9595"/>
        <dbReference type="ChEBI" id="CHEBI:15378"/>
        <dbReference type="ChEBI" id="CHEBI:17029"/>
        <dbReference type="ChEBI" id="CHEBI:57705"/>
        <dbReference type="ChEBI" id="CHEBI:58223"/>
        <dbReference type="EC" id="2.4.1.16"/>
    </reaction>
</comment>
<dbReference type="GO" id="GO:0030428">
    <property type="term" value="C:cell septum"/>
    <property type="evidence" value="ECO:0007669"/>
    <property type="project" value="TreeGrafter"/>
</dbReference>
<evidence type="ECO:0000256" key="3">
    <source>
        <dbReference type="ARBA" id="ARBA00022475"/>
    </source>
</evidence>
<dbReference type="SUPFAM" id="SSF55856">
    <property type="entry name" value="Cytochrome b5-like heme/steroid binding domain"/>
    <property type="match status" value="1"/>
</dbReference>
<dbReference type="GO" id="GO:0005524">
    <property type="term" value="F:ATP binding"/>
    <property type="evidence" value="ECO:0007669"/>
    <property type="project" value="UniProtKB-UniRule"/>
</dbReference>
<keyword evidence="9 18" id="KW-1133">Transmembrane helix</keyword>
<dbReference type="GO" id="GO:0003779">
    <property type="term" value="F:actin binding"/>
    <property type="evidence" value="ECO:0007669"/>
    <property type="project" value="UniProtKB-KW"/>
</dbReference>
<dbReference type="Gene3D" id="3.10.120.10">
    <property type="entry name" value="Cytochrome b5-like heme/steroid binding domain"/>
    <property type="match status" value="1"/>
</dbReference>
<evidence type="ECO:0000256" key="5">
    <source>
        <dbReference type="ARBA" id="ARBA00022679"/>
    </source>
</evidence>
<dbReference type="Gene3D" id="3.90.550.10">
    <property type="entry name" value="Spore Coat Polysaccharide Biosynthesis Protein SpsA, Chain A"/>
    <property type="match status" value="1"/>
</dbReference>
<feature type="transmembrane region" description="Helical" evidence="18">
    <location>
        <begin position="1619"/>
        <end position="1642"/>
    </location>
</feature>
<dbReference type="PANTHER" id="PTHR22914">
    <property type="entry name" value="CHITIN SYNTHASE"/>
    <property type="match status" value="1"/>
</dbReference>
<keyword evidence="13" id="KW-0325">Glycoprotein</keyword>
<dbReference type="GO" id="GO:0004100">
    <property type="term" value="F:chitin synthase activity"/>
    <property type="evidence" value="ECO:0007669"/>
    <property type="project" value="UniProtKB-EC"/>
</dbReference>
<keyword evidence="7 16" id="KW-0547">Nucleotide-binding</keyword>
<feature type="domain" description="DEK-C" evidence="20">
    <location>
        <begin position="1938"/>
        <end position="1994"/>
    </location>
</feature>
<dbReference type="EMBL" id="MU128936">
    <property type="protein sequence ID" value="KAF9516770.1"/>
    <property type="molecule type" value="Genomic_DNA"/>
</dbReference>
<feature type="domain" description="Myosin motor" evidence="19">
    <location>
        <begin position="16"/>
        <end position="779"/>
    </location>
</feature>
<keyword evidence="11 18" id="KW-0472">Membrane</keyword>
<dbReference type="PROSITE" id="PS51998">
    <property type="entry name" value="DEK_C"/>
    <property type="match status" value="1"/>
</dbReference>
<feature type="region of interest" description="Disordered" evidence="17">
    <location>
        <begin position="812"/>
        <end position="917"/>
    </location>
</feature>
<dbReference type="Pfam" id="PF03142">
    <property type="entry name" value="Chitin_synth_2"/>
    <property type="match status" value="1"/>
</dbReference>
<feature type="transmembrane region" description="Helical" evidence="18">
    <location>
        <begin position="930"/>
        <end position="947"/>
    </location>
</feature>
<dbReference type="GO" id="GO:0006031">
    <property type="term" value="P:chitin biosynthetic process"/>
    <property type="evidence" value="ECO:0007669"/>
    <property type="project" value="TreeGrafter"/>
</dbReference>
<dbReference type="PRINTS" id="PR00193">
    <property type="entry name" value="MYOSINHEAVY"/>
</dbReference>
<dbReference type="Gene3D" id="3.40.850.10">
    <property type="entry name" value="Kinesin motor domain"/>
    <property type="match status" value="1"/>
</dbReference>